<feature type="transmembrane region" description="Helical" evidence="1">
    <location>
        <begin position="221"/>
        <end position="240"/>
    </location>
</feature>
<dbReference type="Proteomes" id="UP000265341">
    <property type="component" value="Unassembled WGS sequence"/>
</dbReference>
<name>A0A399EFD5_9DEIN</name>
<proteinExistence type="predicted"/>
<gene>
    <name evidence="2" type="ORF">Mrose_03076</name>
</gene>
<dbReference type="AlphaFoldDB" id="A0A399EFD5"/>
<feature type="transmembrane region" description="Helical" evidence="1">
    <location>
        <begin position="21"/>
        <end position="44"/>
    </location>
</feature>
<comment type="caution">
    <text evidence="2">The sequence shown here is derived from an EMBL/GenBank/DDBJ whole genome shotgun (WGS) entry which is preliminary data.</text>
</comment>
<keyword evidence="3" id="KW-1185">Reference proteome</keyword>
<dbReference type="EMBL" id="QWLA01000079">
    <property type="protein sequence ID" value="RIH83337.1"/>
    <property type="molecule type" value="Genomic_DNA"/>
</dbReference>
<dbReference type="PANTHER" id="PTHR43229">
    <property type="entry name" value="NODULATION PROTEIN J"/>
    <property type="match status" value="1"/>
</dbReference>
<reference evidence="2 3" key="1">
    <citation type="submission" date="2018-08" db="EMBL/GenBank/DDBJ databases">
        <title>Meiothermus roseus NBRC 110900 genome sequencing project.</title>
        <authorList>
            <person name="Da Costa M.S."/>
            <person name="Albuquerque L."/>
            <person name="Raposo P."/>
            <person name="Froufe H.J.C."/>
            <person name="Barroso C.S."/>
            <person name="Egas C."/>
        </authorList>
    </citation>
    <scope>NUCLEOTIDE SEQUENCE [LARGE SCALE GENOMIC DNA]</scope>
    <source>
        <strain evidence="2 3">NBRC 110900</strain>
    </source>
</reference>
<dbReference type="InterPro" id="IPR051784">
    <property type="entry name" value="Nod_factor_ABC_transporter"/>
</dbReference>
<sequence length="256" mass="27679">MLQVAYIEFWRYLRAFFRYPLEVLGGVLGAVVVFALFFSGVRYLAGPTFFGERLEALVVSLLAWTLAFSLLSHMASTLAEEALAGLLEQLALTRPGLLGVVLVRSAVSLFQIGLLNIPVFLAILLTSGAWLDFHPLTLLPLATLALGALGLGLFLGGLALVYKRLGQLLSLLQFPLLGLFLIRFEALVWPWGILGYFLPLAPSAAALRLLLGPGENPGPGLLWLAGANTLAYLALGVGFFRRALRQARQQGVLGTY</sequence>
<feature type="transmembrane region" description="Helical" evidence="1">
    <location>
        <begin position="56"/>
        <end position="75"/>
    </location>
</feature>
<evidence type="ECO:0000313" key="3">
    <source>
        <dbReference type="Proteomes" id="UP000265341"/>
    </source>
</evidence>
<keyword evidence="1" id="KW-0812">Transmembrane</keyword>
<evidence type="ECO:0000256" key="1">
    <source>
        <dbReference type="SAM" id="Phobius"/>
    </source>
</evidence>
<feature type="transmembrane region" description="Helical" evidence="1">
    <location>
        <begin position="174"/>
        <end position="201"/>
    </location>
</feature>
<keyword evidence="1" id="KW-1133">Transmembrane helix</keyword>
<evidence type="ECO:0008006" key="4">
    <source>
        <dbReference type="Google" id="ProtNLM"/>
    </source>
</evidence>
<evidence type="ECO:0000313" key="2">
    <source>
        <dbReference type="EMBL" id="RIH83337.1"/>
    </source>
</evidence>
<protein>
    <recommendedName>
        <fullName evidence="4">ABC-2 type transporter</fullName>
    </recommendedName>
</protein>
<feature type="transmembrane region" description="Helical" evidence="1">
    <location>
        <begin position="137"/>
        <end position="162"/>
    </location>
</feature>
<accession>A0A399EFD5</accession>
<dbReference type="PANTHER" id="PTHR43229:SF2">
    <property type="entry name" value="NODULATION PROTEIN J"/>
    <property type="match status" value="1"/>
</dbReference>
<keyword evidence="1" id="KW-0472">Membrane</keyword>
<feature type="transmembrane region" description="Helical" evidence="1">
    <location>
        <begin position="96"/>
        <end position="125"/>
    </location>
</feature>
<dbReference type="RefSeq" id="WP_182482863.1">
    <property type="nucleotide sequence ID" value="NZ_QWLA01000079.1"/>
</dbReference>
<organism evidence="2 3">
    <name type="scientific">Calidithermus roseus</name>
    <dbReference type="NCBI Taxonomy" id="1644118"/>
    <lineage>
        <taxon>Bacteria</taxon>
        <taxon>Thermotogati</taxon>
        <taxon>Deinococcota</taxon>
        <taxon>Deinococci</taxon>
        <taxon>Thermales</taxon>
        <taxon>Thermaceae</taxon>
        <taxon>Calidithermus</taxon>
    </lineage>
</organism>